<proteinExistence type="predicted"/>
<evidence type="ECO:0008006" key="6">
    <source>
        <dbReference type="Google" id="ProtNLM"/>
    </source>
</evidence>
<dbReference type="AlphaFoldDB" id="A0A0F4PY98"/>
<evidence type="ECO:0000313" key="4">
    <source>
        <dbReference type="Proteomes" id="UP000033664"/>
    </source>
</evidence>
<keyword evidence="4" id="KW-1185">Reference proteome</keyword>
<evidence type="ECO:0000313" key="5">
    <source>
        <dbReference type="Proteomes" id="UP000305874"/>
    </source>
</evidence>
<keyword evidence="1" id="KW-1133">Transmembrane helix</keyword>
<dbReference type="STRING" id="151081.TW72_06810"/>
<accession>A0A0F4PY98</accession>
<dbReference type="OrthoDB" id="6312872at2"/>
<evidence type="ECO:0000313" key="2">
    <source>
        <dbReference type="EMBL" id="KJZ00398.1"/>
    </source>
</evidence>
<feature type="transmembrane region" description="Helical" evidence="1">
    <location>
        <begin position="57"/>
        <end position="77"/>
    </location>
</feature>
<reference evidence="3" key="4">
    <citation type="submission" date="2019-09" db="EMBL/GenBank/DDBJ databases">
        <title>Co-occurence of chitin degradation, pigmentation and bioactivity in marine Pseudoalteromonas.</title>
        <authorList>
            <person name="Sonnenschein E.C."/>
            <person name="Bech P.K."/>
        </authorList>
    </citation>
    <scope>NUCLEOTIDE SEQUENCE</scope>
    <source>
        <strain evidence="3">S2897</strain>
    </source>
</reference>
<reference evidence="3 5" key="2">
    <citation type="submission" date="2017-12" db="EMBL/GenBank/DDBJ databases">
        <authorList>
            <person name="Paulsen S."/>
            <person name="Gram L.K."/>
        </authorList>
    </citation>
    <scope>NUCLEOTIDE SEQUENCE [LARGE SCALE GENOMIC DNA]</scope>
    <source>
        <strain evidence="3 5">S2897</strain>
    </source>
</reference>
<reference evidence="2 4" key="1">
    <citation type="journal article" date="2015" name="BMC Genomics">
        <title>Genome mining reveals unlocked bioactive potential of marine Gram-negative bacteria.</title>
        <authorList>
            <person name="Machado H."/>
            <person name="Sonnenschein E.C."/>
            <person name="Melchiorsen J."/>
            <person name="Gram L."/>
        </authorList>
    </citation>
    <scope>NUCLEOTIDE SEQUENCE [LARGE SCALE GENOMIC DNA]</scope>
    <source>
        <strain evidence="2 4">S3137</strain>
    </source>
</reference>
<dbReference type="EMBL" id="PNCG01000010">
    <property type="protein sequence ID" value="TMP86954.1"/>
    <property type="molecule type" value="Genomic_DNA"/>
</dbReference>
<dbReference type="Proteomes" id="UP000305874">
    <property type="component" value="Unassembled WGS sequence"/>
</dbReference>
<reference evidence="5" key="3">
    <citation type="submission" date="2019-06" db="EMBL/GenBank/DDBJ databases">
        <title>Co-occurence of chitin degradation, pigmentation and bioactivity in marine Pseudoalteromonas.</title>
        <authorList>
            <person name="Sonnenschein E.C."/>
            <person name="Bech P.K."/>
        </authorList>
    </citation>
    <scope>NUCLEOTIDE SEQUENCE [LARGE SCALE GENOMIC DNA]</scope>
    <source>
        <strain evidence="5">S2897</strain>
    </source>
</reference>
<organism evidence="2 4">
    <name type="scientific">Pseudoalteromonas ruthenica</name>
    <dbReference type="NCBI Taxonomy" id="151081"/>
    <lineage>
        <taxon>Bacteria</taxon>
        <taxon>Pseudomonadati</taxon>
        <taxon>Pseudomonadota</taxon>
        <taxon>Gammaproteobacteria</taxon>
        <taxon>Alteromonadales</taxon>
        <taxon>Pseudoalteromonadaceae</taxon>
        <taxon>Pseudoalteromonas</taxon>
    </lineage>
</organism>
<keyword evidence="1" id="KW-0472">Membrane</keyword>
<protein>
    <recommendedName>
        <fullName evidence="6">Iron transporter</fullName>
    </recommendedName>
</protein>
<comment type="caution">
    <text evidence="2">The sequence shown here is derived from an EMBL/GenBank/DDBJ whole genome shotgun (WGS) entry which is preliminary data.</text>
</comment>
<evidence type="ECO:0000256" key="1">
    <source>
        <dbReference type="SAM" id="Phobius"/>
    </source>
</evidence>
<dbReference type="GeneID" id="58228192"/>
<dbReference type="RefSeq" id="WP_022943517.1">
    <property type="nucleotide sequence ID" value="NZ_CP023397.1"/>
</dbReference>
<gene>
    <name evidence="3" type="ORF">CWC05_10795</name>
    <name evidence="2" type="ORF">TW72_06810</name>
</gene>
<name>A0A0F4PY98_9GAMM</name>
<feature type="transmembrane region" description="Helical" evidence="1">
    <location>
        <begin position="84"/>
        <end position="102"/>
    </location>
</feature>
<evidence type="ECO:0000313" key="3">
    <source>
        <dbReference type="EMBL" id="TMP86954.1"/>
    </source>
</evidence>
<keyword evidence="1" id="KW-0812">Transmembrane</keyword>
<dbReference type="Proteomes" id="UP000033664">
    <property type="component" value="Unassembled WGS sequence"/>
</dbReference>
<dbReference type="PATRIC" id="fig|151081.8.peg.2884"/>
<feature type="transmembrane region" description="Helical" evidence="1">
    <location>
        <begin position="21"/>
        <end position="51"/>
    </location>
</feature>
<sequence>MDFQLSPWLIKLRIASSHYRALVVYRFIAAIVGGYLLTALSTAVLGVALPLQPSDAVLLAVSLSILIYACIFIYAFSVRSVAKVWITILLTSAALTALLAFMEEWL</sequence>
<dbReference type="eggNOG" id="ENOG50332B2">
    <property type="taxonomic scope" value="Bacteria"/>
</dbReference>
<dbReference type="EMBL" id="JXXZ01000006">
    <property type="protein sequence ID" value="KJZ00398.1"/>
    <property type="molecule type" value="Genomic_DNA"/>
</dbReference>